<keyword evidence="1" id="KW-0677">Repeat</keyword>
<organism evidence="4 5">
    <name type="scientific">Dyella psychrodurans</name>
    <dbReference type="NCBI Taxonomy" id="1927960"/>
    <lineage>
        <taxon>Bacteria</taxon>
        <taxon>Pseudomonadati</taxon>
        <taxon>Pseudomonadota</taxon>
        <taxon>Gammaproteobacteria</taxon>
        <taxon>Lysobacterales</taxon>
        <taxon>Rhodanobacteraceae</taxon>
        <taxon>Dyella</taxon>
    </lineage>
</organism>
<feature type="chain" id="PRO_5017009759" description="Sortilin N-terminal domain-containing protein" evidence="2">
    <location>
        <begin position="28"/>
        <end position="1075"/>
    </location>
</feature>
<dbReference type="PANTHER" id="PTHR12106:SF27">
    <property type="entry name" value="SORTILIN-RELATED RECEPTOR"/>
    <property type="match status" value="1"/>
</dbReference>
<dbReference type="AlphaFoldDB" id="A0A370WY40"/>
<gene>
    <name evidence="4" type="ORF">DWU99_18490</name>
</gene>
<accession>A0A370WY40</accession>
<feature type="domain" description="Sortilin N-terminal" evidence="3">
    <location>
        <begin position="129"/>
        <end position="255"/>
    </location>
</feature>
<dbReference type="SUPFAM" id="SSF50939">
    <property type="entry name" value="Sialidases"/>
    <property type="match status" value="1"/>
</dbReference>
<keyword evidence="5" id="KW-1185">Reference proteome</keyword>
<dbReference type="CDD" id="cd15482">
    <property type="entry name" value="Sialidase_non-viral"/>
    <property type="match status" value="2"/>
</dbReference>
<evidence type="ECO:0000256" key="1">
    <source>
        <dbReference type="ARBA" id="ARBA00022737"/>
    </source>
</evidence>
<dbReference type="InterPro" id="IPR031778">
    <property type="entry name" value="Sortilin_N"/>
</dbReference>
<keyword evidence="2" id="KW-0732">Signal</keyword>
<dbReference type="Pfam" id="PF02012">
    <property type="entry name" value="BNR"/>
    <property type="match status" value="1"/>
</dbReference>
<sequence>MSTRSLLRPLSAIACAWLLAGAAPLYADNLPKSDDVTGALQWRQVGPFRGGWATMAAGDPSRPDTFYIGTAGGGVWKTTDAGRTWMPTFDKESAASIGAIAVASSNPNVVYAGSGQVAARYDVAAGNGVYRSADGGKTWQHMGLAETKHIGAILVDPHDANTVLVGALGHYFGPNKERGVYRSTDGGKTWKQTLFVDADTGVVDLAADPSHPNIVYAAAWQVRNYPWLSYFQPNAGPGSGLYKSVDGGVTWKRISGHGWPTGSLARIGLATTTGGRVYAVVNNATSRKDSGLYRSDDGGETWQAVSHESWLPNDYFSRITVDPTDRDRIYSAGQSIRRSDDGGKHWDVFKGAPGGDDYHFLWIDPRNTQRMIAASDQGAVVTVNGGQTWGSWYNQPTGQFYHLGADNQFPYWIYSGQQDSGTVGIASRSDYGSISYRDWRPVGGDERDYDLPDPADPNIVYGSGLGGRVSRWDRVTGVVQNVTPWPVSSYGQRPTNFKYHYTWITPIAFSAKPPYALYMGAQVLFRTTDQGQHWDIISPDLSSKKEGATGCDGNPTAQQAHDCGYGVIYSIAPSPLDNDEIWIGTDDGSVQVTRDGGKQWKNITPKDLPTWGIVSSVDVSALHAGTAYIAADNHRQDDFRPHVWRTHDYGKTWTDISAGLPQDDFLSVVRADTQREGLLFAGTDRGVFVSFDDGAHWQSMQRNLPTAWVRDLLVHGNDLIAGTQGRAIWILDDITPLRQAQANAAGKTMLYTPATTVRVRANENRDTPLPPDEPLGKNPPAGAIIDYRLASAAKGAVTLDILDSDGKPVRHFSSNDKPAELPAERYFAKGWLGSPQTLGTSAGAHRFVWDLRYPRPQALLYGYSIAATWDSDTPLTPEGPLVLPGNYQVVLTVDGKSYRAPLTVTMDPRVTLDRDALAAGLSFSREIGNALQQVWQGDGEVESVRNQLGELQKKLGSDASHQSLRDEVAALGKKTDPLVSGDAEISTNLSAMNDALTAIATDVEGADRAPTDGQRQAFAEYKSNLDKALAQWQSIRNADLKTLNDHLHAAGMKTVTVPMADQIHVEGPADSDDVP</sequence>
<comment type="caution">
    <text evidence="4">The sequence shown here is derived from an EMBL/GenBank/DDBJ whole genome shotgun (WGS) entry which is preliminary data.</text>
</comment>
<evidence type="ECO:0000313" key="5">
    <source>
        <dbReference type="Proteomes" id="UP000255334"/>
    </source>
</evidence>
<proteinExistence type="predicted"/>
<dbReference type="Pfam" id="PF15902">
    <property type="entry name" value="Sortilin-Vps10"/>
    <property type="match status" value="1"/>
</dbReference>
<evidence type="ECO:0000259" key="3">
    <source>
        <dbReference type="Pfam" id="PF15902"/>
    </source>
</evidence>
<dbReference type="InterPro" id="IPR050310">
    <property type="entry name" value="VPS10-sortilin"/>
</dbReference>
<protein>
    <recommendedName>
        <fullName evidence="3">Sortilin N-terminal domain-containing protein</fullName>
    </recommendedName>
</protein>
<dbReference type="InterPro" id="IPR002860">
    <property type="entry name" value="BNR_rpt"/>
</dbReference>
<dbReference type="RefSeq" id="WP_115479567.1">
    <property type="nucleotide sequence ID" value="NZ_QRBF01000008.1"/>
</dbReference>
<dbReference type="PANTHER" id="PTHR12106">
    <property type="entry name" value="SORTILIN RELATED"/>
    <property type="match status" value="1"/>
</dbReference>
<reference evidence="4 5" key="1">
    <citation type="submission" date="2018-07" db="EMBL/GenBank/DDBJ databases">
        <title>Dyella monticola sp. nov. and Dyella psychrodurans sp. nov. isolated from monsoon evergreen broad-leaved forest soil of Dinghu Mountain, China.</title>
        <authorList>
            <person name="Gao Z."/>
            <person name="Qiu L."/>
        </authorList>
    </citation>
    <scope>NUCLEOTIDE SEQUENCE [LARGE SCALE GENOMIC DNA]</scope>
    <source>
        <strain evidence="4 5">4MSK11</strain>
    </source>
</reference>
<dbReference type="OrthoDB" id="5711096at2"/>
<evidence type="ECO:0000256" key="2">
    <source>
        <dbReference type="SAM" id="SignalP"/>
    </source>
</evidence>
<dbReference type="InterPro" id="IPR015943">
    <property type="entry name" value="WD40/YVTN_repeat-like_dom_sf"/>
</dbReference>
<dbReference type="Proteomes" id="UP000255334">
    <property type="component" value="Unassembled WGS sequence"/>
</dbReference>
<dbReference type="InterPro" id="IPR036278">
    <property type="entry name" value="Sialidase_sf"/>
</dbReference>
<dbReference type="EMBL" id="QRBF01000008">
    <property type="protein sequence ID" value="RDS81039.1"/>
    <property type="molecule type" value="Genomic_DNA"/>
</dbReference>
<evidence type="ECO:0000313" key="4">
    <source>
        <dbReference type="EMBL" id="RDS81039.1"/>
    </source>
</evidence>
<name>A0A370WY40_9GAMM</name>
<feature type="signal peptide" evidence="2">
    <location>
        <begin position="1"/>
        <end position="27"/>
    </location>
</feature>
<dbReference type="SUPFAM" id="SSF110296">
    <property type="entry name" value="Oligoxyloglucan reducing end-specific cellobiohydrolase"/>
    <property type="match status" value="1"/>
</dbReference>
<dbReference type="Gene3D" id="2.130.10.10">
    <property type="entry name" value="YVTN repeat-like/Quinoprotein amine dehydrogenase"/>
    <property type="match status" value="5"/>
</dbReference>